<organism evidence="1 2">
    <name type="scientific">Salmonella paratyphi A (strain ATCC 9150 / SARB42)</name>
    <dbReference type="NCBI Taxonomy" id="295319"/>
    <lineage>
        <taxon>Bacteria</taxon>
        <taxon>Pseudomonadati</taxon>
        <taxon>Pseudomonadota</taxon>
        <taxon>Gammaproteobacteria</taxon>
        <taxon>Enterobacterales</taxon>
        <taxon>Enterobacteriaceae</taxon>
        <taxon>Salmonella</taxon>
    </lineage>
</organism>
<dbReference type="HOGENOM" id="CLU_3332699_0_0_6"/>
<proteinExistence type="predicted"/>
<evidence type="ECO:0000313" key="1">
    <source>
        <dbReference type="EMBL" id="AAV79255.1"/>
    </source>
</evidence>
<name>A0A0H2WTS7_SALPA</name>
<reference evidence="1 2" key="1">
    <citation type="journal article" date="2004" name="Nat. Genet.">
        <title>Comparison of genome degradation in Paratyphi A and Typhi, human-restricted serovars of Salmonella enterica that cause typhoid.</title>
        <authorList>
            <person name="McClelland M."/>
            <person name="Sanderson K.E."/>
            <person name="Clifton S.W."/>
            <person name="Latreille P."/>
            <person name="Porwollik S."/>
            <person name="Sabo A."/>
            <person name="Meyer R."/>
            <person name="Bieri T."/>
            <person name="Ozersky P."/>
            <person name="McLellan M."/>
            <person name="Harkins C.R."/>
            <person name="Wang C."/>
            <person name="Nguyen C."/>
            <person name="Berghoff A."/>
            <person name="Elliott G."/>
            <person name="Kohlberg S."/>
            <person name="Strong C."/>
            <person name="Du F."/>
            <person name="Carter J."/>
            <person name="Kremizki C."/>
            <person name="Layman D."/>
            <person name="Leonard S."/>
            <person name="Sun H."/>
            <person name="Fulton L."/>
            <person name="Nash W."/>
            <person name="Miner T."/>
            <person name="Minx P."/>
            <person name="Delehaunty K."/>
            <person name="Fronick C."/>
            <person name="Magrini V."/>
            <person name="Nhan M."/>
            <person name="Warren W."/>
            <person name="Florea L."/>
            <person name="Spieth J."/>
            <person name="Wilson R.K."/>
        </authorList>
    </citation>
    <scope>NUCLEOTIDE SEQUENCE [LARGE SCALE GENOMIC DNA]</scope>
    <source>
        <strain evidence="2">ATCC 9150 / SARB42</strain>
    </source>
</reference>
<dbReference type="EMBL" id="CP000026">
    <property type="protein sequence ID" value="AAV79255.1"/>
    <property type="molecule type" value="Genomic_DNA"/>
</dbReference>
<dbReference type="AlphaFoldDB" id="A0A0H2WTS7"/>
<gene>
    <name evidence="1" type="ordered locus">SPA3444</name>
</gene>
<accession>A0A0H2WTS7</accession>
<dbReference type="Proteomes" id="UP000008185">
    <property type="component" value="Chromosome"/>
</dbReference>
<sequence length="38" mass="4199">MHGMTTDFVLTMGNADGSFRYKVVAVKPDKLVSAREPE</sequence>
<protein>
    <submittedName>
        <fullName evidence="1">Uncharacterized protein</fullName>
    </submittedName>
</protein>
<dbReference type="KEGG" id="spt:SPA3444"/>
<evidence type="ECO:0000313" key="2">
    <source>
        <dbReference type="Proteomes" id="UP000008185"/>
    </source>
</evidence>